<name>A0A846H620_9CYAN</name>
<dbReference type="RefSeq" id="WP_039737440.1">
    <property type="nucleotide sequence ID" value="NZ_JTCM02000018.1"/>
</dbReference>
<comment type="caution">
    <text evidence="1">The sequence shown here is derived from an EMBL/GenBank/DDBJ whole genome shotgun (WGS) entry which is preliminary data.</text>
</comment>
<protein>
    <submittedName>
        <fullName evidence="1">Uncharacterized protein</fullName>
    </submittedName>
</protein>
<gene>
    <name evidence="1" type="ORF">PI95_010970</name>
</gene>
<reference evidence="1 2" key="1">
    <citation type="journal article" date="2015" name="Genome Announc.">
        <title>Draft Genome Sequence of Cyanobacterium Hassallia byssoidea Strain VB512170, Isolated from Monuments in India.</title>
        <authorList>
            <person name="Singh D."/>
            <person name="Chandrababunaidu M.M."/>
            <person name="Panda A."/>
            <person name="Sen D."/>
            <person name="Bhattacharyya S."/>
            <person name="Adhikary S.P."/>
            <person name="Tripathy S."/>
        </authorList>
    </citation>
    <scope>NUCLEOTIDE SEQUENCE [LARGE SCALE GENOMIC DNA]</scope>
    <source>
        <strain evidence="1 2">VB512170</strain>
    </source>
</reference>
<dbReference type="AlphaFoldDB" id="A0A846H620"/>
<keyword evidence="2" id="KW-1185">Reference proteome</keyword>
<accession>A0A846H620</accession>
<dbReference type="EMBL" id="JTCM02000018">
    <property type="protein sequence ID" value="NEU73067.1"/>
    <property type="molecule type" value="Genomic_DNA"/>
</dbReference>
<evidence type="ECO:0000313" key="1">
    <source>
        <dbReference type="EMBL" id="NEU73067.1"/>
    </source>
</evidence>
<evidence type="ECO:0000313" key="2">
    <source>
        <dbReference type="Proteomes" id="UP000031549"/>
    </source>
</evidence>
<sequence length="190" mass="22737">MMLTHYYHKEEPPFRSLSVLNIEEALTIATQLQAKEGSVYRRFKQPKKYLEARIATEKWLKEEFINKGGEPKTSFPFYMVIENSTWIEEGYNGQSKKIQISVSEFNLKEISFTYPDSMISYWLKDKKQEPFYQPDYHGQVFRLDEIVQIIKKSGIPVEEWKLEKTRKYDIFIEAQIWNEQGILNYLQDKI</sequence>
<dbReference type="Proteomes" id="UP000031549">
    <property type="component" value="Unassembled WGS sequence"/>
</dbReference>
<proteinExistence type="predicted"/>
<organism evidence="1 2">
    <name type="scientific">Hassallia byssoidea VB512170</name>
    <dbReference type="NCBI Taxonomy" id="1304833"/>
    <lineage>
        <taxon>Bacteria</taxon>
        <taxon>Bacillati</taxon>
        <taxon>Cyanobacteriota</taxon>
        <taxon>Cyanophyceae</taxon>
        <taxon>Nostocales</taxon>
        <taxon>Tolypothrichaceae</taxon>
        <taxon>Hassallia</taxon>
    </lineage>
</organism>